<keyword evidence="3 7" id="KW-0812">Transmembrane</keyword>
<comment type="subcellular location">
    <subcellularLocation>
        <location evidence="1">Membrane</location>
        <topology evidence="1">Multi-pass membrane protein</topology>
    </subcellularLocation>
</comment>
<dbReference type="AlphaFoldDB" id="A0A811R174"/>
<feature type="transmembrane region" description="Helical" evidence="7">
    <location>
        <begin position="30"/>
        <end position="48"/>
    </location>
</feature>
<proteinExistence type="inferred from homology"/>
<feature type="transmembrane region" description="Helical" evidence="7">
    <location>
        <begin position="97"/>
        <end position="117"/>
    </location>
</feature>
<feature type="region of interest" description="Disordered" evidence="6">
    <location>
        <begin position="1"/>
        <end position="26"/>
    </location>
</feature>
<evidence type="ECO:0000256" key="1">
    <source>
        <dbReference type="ARBA" id="ARBA00004141"/>
    </source>
</evidence>
<feature type="transmembrane region" description="Helical" evidence="7">
    <location>
        <begin position="472"/>
        <end position="496"/>
    </location>
</feature>
<dbReference type="Pfam" id="PF00854">
    <property type="entry name" value="PTR2"/>
    <property type="match status" value="1"/>
</dbReference>
<dbReference type="OrthoDB" id="8904098at2759"/>
<dbReference type="InterPro" id="IPR000109">
    <property type="entry name" value="POT_fam"/>
</dbReference>
<feature type="transmembrane region" description="Helical" evidence="7">
    <location>
        <begin position="429"/>
        <end position="452"/>
    </location>
</feature>
<accession>A0A811R174</accession>
<reference evidence="8" key="1">
    <citation type="submission" date="2020-10" db="EMBL/GenBank/DDBJ databases">
        <authorList>
            <person name="Han B."/>
            <person name="Lu T."/>
            <person name="Zhao Q."/>
            <person name="Huang X."/>
            <person name="Zhao Y."/>
        </authorList>
    </citation>
    <scope>NUCLEOTIDE SEQUENCE</scope>
</reference>
<dbReference type="InterPro" id="IPR036259">
    <property type="entry name" value="MFS_trans_sf"/>
</dbReference>
<feature type="transmembrane region" description="Helical" evidence="7">
    <location>
        <begin position="146"/>
        <end position="168"/>
    </location>
</feature>
<evidence type="ECO:0000256" key="6">
    <source>
        <dbReference type="SAM" id="MobiDB-lite"/>
    </source>
</evidence>
<feature type="transmembrane region" description="Helical" evidence="7">
    <location>
        <begin position="517"/>
        <end position="535"/>
    </location>
</feature>
<keyword evidence="9" id="KW-1185">Reference proteome</keyword>
<feature type="region of interest" description="Disordered" evidence="6">
    <location>
        <begin position="550"/>
        <end position="573"/>
    </location>
</feature>
<dbReference type="SUPFAM" id="SSF103473">
    <property type="entry name" value="MFS general substrate transporter"/>
    <property type="match status" value="1"/>
</dbReference>
<comment type="caution">
    <text evidence="8">The sequence shown here is derived from an EMBL/GenBank/DDBJ whole genome shotgun (WGS) entry which is preliminary data.</text>
</comment>
<dbReference type="GO" id="GO:0022857">
    <property type="term" value="F:transmembrane transporter activity"/>
    <property type="evidence" value="ECO:0007669"/>
    <property type="project" value="InterPro"/>
</dbReference>
<evidence type="ECO:0000256" key="2">
    <source>
        <dbReference type="ARBA" id="ARBA00005982"/>
    </source>
</evidence>
<evidence type="ECO:0000256" key="4">
    <source>
        <dbReference type="ARBA" id="ARBA00022989"/>
    </source>
</evidence>
<keyword evidence="4 7" id="KW-1133">Transmembrane helix</keyword>
<dbReference type="Proteomes" id="UP000604825">
    <property type="component" value="Unassembled WGS sequence"/>
</dbReference>
<dbReference type="PANTHER" id="PTHR11654">
    <property type="entry name" value="OLIGOPEPTIDE TRANSPORTER-RELATED"/>
    <property type="match status" value="1"/>
</dbReference>
<evidence type="ECO:0000256" key="5">
    <source>
        <dbReference type="ARBA" id="ARBA00023136"/>
    </source>
</evidence>
<feature type="transmembrane region" description="Helical" evidence="7">
    <location>
        <begin position="348"/>
        <end position="368"/>
    </location>
</feature>
<comment type="similarity">
    <text evidence="2">Belongs to the major facilitator superfamily. Proton-dependent oligopeptide transporter (POT/PTR) (TC 2.A.17) family.</text>
</comment>
<evidence type="ECO:0000313" key="8">
    <source>
        <dbReference type="EMBL" id="CAD6263000.1"/>
    </source>
</evidence>
<dbReference type="GO" id="GO:0016020">
    <property type="term" value="C:membrane"/>
    <property type="evidence" value="ECO:0007669"/>
    <property type="project" value="UniProtKB-SubCell"/>
</dbReference>
<keyword evidence="5 7" id="KW-0472">Membrane</keyword>
<protein>
    <submittedName>
        <fullName evidence="8">Uncharacterized protein</fullName>
    </submittedName>
</protein>
<feature type="transmembrane region" description="Helical" evidence="7">
    <location>
        <begin position="68"/>
        <end position="90"/>
    </location>
</feature>
<gene>
    <name evidence="8" type="ORF">NCGR_LOCUS46321</name>
</gene>
<organism evidence="8 9">
    <name type="scientific">Miscanthus lutarioriparius</name>
    <dbReference type="NCBI Taxonomy" id="422564"/>
    <lineage>
        <taxon>Eukaryota</taxon>
        <taxon>Viridiplantae</taxon>
        <taxon>Streptophyta</taxon>
        <taxon>Embryophyta</taxon>
        <taxon>Tracheophyta</taxon>
        <taxon>Spermatophyta</taxon>
        <taxon>Magnoliopsida</taxon>
        <taxon>Liliopsida</taxon>
        <taxon>Poales</taxon>
        <taxon>Poaceae</taxon>
        <taxon>PACMAD clade</taxon>
        <taxon>Panicoideae</taxon>
        <taxon>Andropogonodae</taxon>
        <taxon>Andropogoneae</taxon>
        <taxon>Saccharinae</taxon>
        <taxon>Miscanthus</taxon>
    </lineage>
</organism>
<evidence type="ECO:0000313" key="9">
    <source>
        <dbReference type="Proteomes" id="UP000604825"/>
    </source>
</evidence>
<evidence type="ECO:0000256" key="7">
    <source>
        <dbReference type="SAM" id="Phobius"/>
    </source>
</evidence>
<sequence length="573" mass="61903">MASRRGPQPEQEAADGGGGGAEATRRRPRGWRAVAFIIGASLAVHPRICLQLQCFSNGNGINNAATNVNNVFSGTFNFAPVVGAFVADAFWGRFRTLLFGTVVGVAAMAVITLSATIHQLKPPTCSPMAQQAGTCVAPSALQRAVLYLGMGLLVVSAGGMNPTSLPFGADQFDERKEQHKGGLTRFYNWYYAVAMIATFLALTVVLYVQVNVSWGLGFAIPTALMAVAFVVFLVGTKVYVYVPPEGSIFSSVARVFVASCRKWRLPLPHPEDARRQEELLYNPPAAVGNGRRVFKLPLTLQLSFLNKAAIVTDAADEIWPDGAPARPWNLCSVQQVEEAKCLLKIIPVWISGTLWFTVVTELINYTFLQASTMDLHMGKHFTIPPASIVAVLYLSIALFVPVYNLLIVRAAQRVTKAGRGITLLQRQGAGLVVGALAFVLAVMGVSGGFSMVGQTEFYNTQFPNQMRTLANAAFYCAQGISSYLATLVVNIVNTTMRQHGGSAGWVTDDINAGRIDYFYYAMAVLTGANFIYFLVCSHFYQYKGEQAAETPAGREPITDSGSLSESDAAILKT</sequence>
<dbReference type="Gene3D" id="1.20.1250.20">
    <property type="entry name" value="MFS general substrate transporter like domains"/>
    <property type="match status" value="1"/>
</dbReference>
<feature type="transmembrane region" description="Helical" evidence="7">
    <location>
        <begin position="214"/>
        <end position="234"/>
    </location>
</feature>
<evidence type="ECO:0000256" key="3">
    <source>
        <dbReference type="ARBA" id="ARBA00022692"/>
    </source>
</evidence>
<name>A0A811R174_9POAL</name>
<feature type="transmembrane region" description="Helical" evidence="7">
    <location>
        <begin position="189"/>
        <end position="208"/>
    </location>
</feature>
<feature type="transmembrane region" description="Helical" evidence="7">
    <location>
        <begin position="388"/>
        <end position="408"/>
    </location>
</feature>
<dbReference type="EMBL" id="CAJGYO010000012">
    <property type="protein sequence ID" value="CAD6263000.1"/>
    <property type="molecule type" value="Genomic_DNA"/>
</dbReference>